<proteinExistence type="predicted"/>
<gene>
    <name evidence="2" type="ORF">YC6258_05450</name>
</gene>
<dbReference type="HOGENOM" id="CLU_2407584_0_0_6"/>
<accession>A0A0C5VDS9</accession>
<dbReference type="Pfam" id="PF19647">
    <property type="entry name" value="Septknot"/>
    <property type="match status" value="1"/>
</dbReference>
<organism evidence="2 3">
    <name type="scientific">Gynuella sunshinyii YC6258</name>
    <dbReference type="NCBI Taxonomy" id="1445510"/>
    <lineage>
        <taxon>Bacteria</taxon>
        <taxon>Pseudomonadati</taxon>
        <taxon>Pseudomonadota</taxon>
        <taxon>Gammaproteobacteria</taxon>
        <taxon>Oceanospirillales</taxon>
        <taxon>Saccharospirillaceae</taxon>
        <taxon>Gynuella</taxon>
    </lineage>
</organism>
<dbReference type="OrthoDB" id="5954015at2"/>
<dbReference type="RefSeq" id="WP_044619209.1">
    <property type="nucleotide sequence ID" value="NZ_CP007142.1"/>
</dbReference>
<protein>
    <recommendedName>
        <fullName evidence="1">7(1) septoil knot domain-containing protein</fullName>
    </recommendedName>
</protein>
<dbReference type="KEGG" id="gsn:YC6258_05450"/>
<feature type="domain" description="7(1) septoil knot" evidence="1">
    <location>
        <begin position="1"/>
        <end position="81"/>
    </location>
</feature>
<keyword evidence="3" id="KW-1185">Reference proteome</keyword>
<dbReference type="STRING" id="1445510.YC6258_05450"/>
<reference evidence="2 3" key="1">
    <citation type="submission" date="2014-01" db="EMBL/GenBank/DDBJ databases">
        <title>Full genme sequencing of cellulolytic bacterium Gynuella sunshinyii YC6258T gen. nov., sp. nov.</title>
        <authorList>
            <person name="Khan H."/>
            <person name="Chung E.J."/>
            <person name="Chung Y.R."/>
        </authorList>
    </citation>
    <scope>NUCLEOTIDE SEQUENCE [LARGE SCALE GENOMIC DNA]</scope>
    <source>
        <strain evidence="2 3">YC6258</strain>
    </source>
</reference>
<dbReference type="Proteomes" id="UP000032266">
    <property type="component" value="Chromosome"/>
</dbReference>
<dbReference type="InterPro" id="IPR046148">
    <property type="entry name" value="Septknot"/>
</dbReference>
<evidence type="ECO:0000313" key="2">
    <source>
        <dbReference type="EMBL" id="AJQ97480.1"/>
    </source>
</evidence>
<dbReference type="EMBL" id="CP007142">
    <property type="protein sequence ID" value="AJQ97480.1"/>
    <property type="molecule type" value="Genomic_DNA"/>
</dbReference>
<name>A0A0C5VDS9_9GAMM</name>
<dbReference type="AlphaFoldDB" id="A0A0C5VDS9"/>
<evidence type="ECO:0000313" key="3">
    <source>
        <dbReference type="Proteomes" id="UP000032266"/>
    </source>
</evidence>
<evidence type="ECO:0000259" key="1">
    <source>
        <dbReference type="Pfam" id="PF19647"/>
    </source>
</evidence>
<sequence>MARIFQTNVMGEAHFRVAIVNHPGQADLAVYRVSSWGEAHGDGLWYITRNKQDANLWLYFGSIGMAQFKVCFVSDRGQAGWLSQHHCRSAFSRLS</sequence>